<dbReference type="InterPro" id="IPR023606">
    <property type="entry name" value="CoA-Trfase_III_dom_1_sf"/>
</dbReference>
<dbReference type="Proteomes" id="UP000243342">
    <property type="component" value="Unassembled WGS sequence"/>
</dbReference>
<comment type="caution">
    <text evidence="2">The sequence shown here is derived from an EMBL/GenBank/DDBJ whole genome shotgun (WGS) entry which is preliminary data.</text>
</comment>
<evidence type="ECO:0000313" key="2">
    <source>
        <dbReference type="EMBL" id="OIV37958.1"/>
    </source>
</evidence>
<dbReference type="PANTHER" id="PTHR48228:SF5">
    <property type="entry name" value="ALPHA-METHYLACYL-COA RACEMASE"/>
    <property type="match status" value="1"/>
</dbReference>
<protein>
    <submittedName>
        <fullName evidence="2">Carnitine dehydratase</fullName>
    </submittedName>
</protein>
<dbReference type="Gene3D" id="3.30.1540.10">
    <property type="entry name" value="formyl-coa transferase, domain 3"/>
    <property type="match status" value="1"/>
</dbReference>
<dbReference type="GO" id="GO:0003824">
    <property type="term" value="F:catalytic activity"/>
    <property type="evidence" value="ECO:0007669"/>
    <property type="project" value="InterPro"/>
</dbReference>
<dbReference type="EMBL" id="MLCF01000038">
    <property type="protein sequence ID" value="OIV37958.1"/>
    <property type="molecule type" value="Genomic_DNA"/>
</dbReference>
<dbReference type="InterPro" id="IPR050509">
    <property type="entry name" value="CoA-transferase_III"/>
</dbReference>
<dbReference type="AlphaFoldDB" id="A0A1J7BH24"/>
<reference evidence="2 3" key="1">
    <citation type="submission" date="2016-10" db="EMBL/GenBank/DDBJ databases">
        <title>Genome sequence of Streptomyces gilvigriseus MUSC 26.</title>
        <authorList>
            <person name="Lee L.-H."/>
            <person name="Ser H.-L."/>
        </authorList>
    </citation>
    <scope>NUCLEOTIDE SEQUENCE [LARGE SCALE GENOMIC DNA]</scope>
    <source>
        <strain evidence="2 3">MUSC 26</strain>
    </source>
</reference>
<keyword evidence="3" id="KW-1185">Reference proteome</keyword>
<evidence type="ECO:0000313" key="3">
    <source>
        <dbReference type="Proteomes" id="UP000243342"/>
    </source>
</evidence>
<sequence length="378" mass="39500">MEAPRRGAGNRASDPPAPRVGILAGVKVVEFAGIGPAPFAAGVLAAHGADVLTVHRPGALPSVLEGVLDRGRHPLDLDLKDPAARARALDLLARADVLIDPYRPGSLERLGLGPAEALAANPRLVYARMTGWGQEGPLAGTAGHDITYTAISGALGASARYRERPVPPVNFVGDFGGGGMLLLFGIVCALRDAERGGRGQVVDAAMLDGSALLTTMVHDLRASGSWPGPAGTNLLDTGAPFYDTYRTADGRFVAVGALEPAFYDALLAGLGLAADGLPDRDDPANWPTLRERFTRVFATRTRDDWAARFAGTDACVAPVLDLDEAPVHPHTAARGTFAGDPPRPAPAPRFSRTPGTPPPVRTEADTAELLKRWFDGSG</sequence>
<evidence type="ECO:0000256" key="1">
    <source>
        <dbReference type="SAM" id="MobiDB-lite"/>
    </source>
</evidence>
<dbReference type="SUPFAM" id="SSF89796">
    <property type="entry name" value="CoA-transferase family III (CaiB/BaiF)"/>
    <property type="match status" value="1"/>
</dbReference>
<name>A0A1J7BH24_9ACTN</name>
<proteinExistence type="predicted"/>
<dbReference type="STRING" id="1428644.BIV57_08215"/>
<dbReference type="InterPro" id="IPR003673">
    <property type="entry name" value="CoA-Trfase_fam_III"/>
</dbReference>
<dbReference type="Pfam" id="PF02515">
    <property type="entry name" value="CoA_transf_3"/>
    <property type="match status" value="1"/>
</dbReference>
<dbReference type="Gene3D" id="3.40.50.10540">
    <property type="entry name" value="Crotonobetainyl-coa:carnitine coa-transferase, domain 1"/>
    <property type="match status" value="1"/>
</dbReference>
<accession>A0A1J7BH24</accession>
<gene>
    <name evidence="2" type="ORF">BIV57_08215</name>
</gene>
<feature type="region of interest" description="Disordered" evidence="1">
    <location>
        <begin position="331"/>
        <end position="364"/>
    </location>
</feature>
<organism evidence="2 3">
    <name type="scientific">Mangrovactinospora gilvigrisea</name>
    <dbReference type="NCBI Taxonomy" id="1428644"/>
    <lineage>
        <taxon>Bacteria</taxon>
        <taxon>Bacillati</taxon>
        <taxon>Actinomycetota</taxon>
        <taxon>Actinomycetes</taxon>
        <taxon>Kitasatosporales</taxon>
        <taxon>Streptomycetaceae</taxon>
        <taxon>Mangrovactinospora</taxon>
    </lineage>
</organism>
<dbReference type="OrthoDB" id="9797653at2"/>
<dbReference type="PANTHER" id="PTHR48228">
    <property type="entry name" value="SUCCINYL-COA--D-CITRAMALATE COA-TRANSFERASE"/>
    <property type="match status" value="1"/>
</dbReference>
<dbReference type="InterPro" id="IPR044855">
    <property type="entry name" value="CoA-Trfase_III_dom3_sf"/>
</dbReference>
<dbReference type="RefSeq" id="WP_071656055.1">
    <property type="nucleotide sequence ID" value="NZ_MLCF01000038.1"/>
</dbReference>